<feature type="compositionally biased region" description="Low complexity" evidence="1">
    <location>
        <begin position="246"/>
        <end position="262"/>
    </location>
</feature>
<dbReference type="Proteomes" id="UP000198923">
    <property type="component" value="Unassembled WGS sequence"/>
</dbReference>
<keyword evidence="3" id="KW-1185">Reference proteome</keyword>
<sequence>MHCSAALPLVPDFGVSQSGWPGIAVSSDNPIPQPRTAEPAPGVVTAAREWAAIAPRIGARGRVRIARNGHEYRDGERALTISLPPYAAAVYIYEYGKTRLLAGDFDVKAAVAAGATDPAALVAAEAADFAGLIQICGGHGFADVAPTGGRHAYVPFTETIHLGEMRWIVLALARRYVTFDPKPMLSNEGLITVPGALTKRGGHRHLTTPLAHVEHVLDHPNGSGVWDDLWAALAPEIEAAEADLPARATAASPSALPYAPAPGDRGPADTTRARGTPHLVRVDDNDDSWLPRADGPLPALSPRLEDIARTGRYPQGVTGAGVYRSDSEARQAVVSGAVACGWRKEHYTARLNSGAWPGQAAFYARYRTERQRLDAIDRDWQKAVTWLSEREFDRDIHTRGPAHRGGYQVVLAGGVEWDIRRITPDTEKLGEYRKLRAWDSALAAAIRAGRWRGKKAITYWRVLSAMLKAGQLSANTVIGFGVRSLALAACLDESTVAKALRDLRDEPDAFVDHVAAHHGEWPDYYRLIVPQAYAETAAWRTWRPGKLGGLHPVFRELGGPAALVYDRLDAAVPLRTIDIQTETGLSATGTTTALRTLGEYGLAVKRDGGWVRGPSDPDRVAEQLDIPERLAQLVEKYRQQRVEWRKWLQIAEANHWGLNNAGGDLGDHPIPLQQVADAGPPPWMEDEPHGPPNCVPTAWF</sequence>
<name>A0A1G8EE47_9ACTN</name>
<feature type="region of interest" description="Disordered" evidence="1">
    <location>
        <begin position="246"/>
        <end position="296"/>
    </location>
</feature>
<evidence type="ECO:0000313" key="3">
    <source>
        <dbReference type="Proteomes" id="UP000198923"/>
    </source>
</evidence>
<dbReference type="AlphaFoldDB" id="A0A1G8EE47"/>
<protein>
    <submittedName>
        <fullName evidence="2">Uncharacterized protein</fullName>
    </submittedName>
</protein>
<organism evidence="2 3">
    <name type="scientific">Sinosporangium album</name>
    <dbReference type="NCBI Taxonomy" id="504805"/>
    <lineage>
        <taxon>Bacteria</taxon>
        <taxon>Bacillati</taxon>
        <taxon>Actinomycetota</taxon>
        <taxon>Actinomycetes</taxon>
        <taxon>Streptosporangiales</taxon>
        <taxon>Streptosporangiaceae</taxon>
        <taxon>Sinosporangium</taxon>
    </lineage>
</organism>
<proteinExistence type="predicted"/>
<dbReference type="EMBL" id="FNCN01000020">
    <property type="protein sequence ID" value="SDH68186.1"/>
    <property type="molecule type" value="Genomic_DNA"/>
</dbReference>
<reference evidence="2 3" key="1">
    <citation type="submission" date="2016-10" db="EMBL/GenBank/DDBJ databases">
        <authorList>
            <person name="de Groot N.N."/>
        </authorList>
    </citation>
    <scope>NUCLEOTIDE SEQUENCE [LARGE SCALE GENOMIC DNA]</scope>
    <source>
        <strain evidence="2 3">CPCC 201354</strain>
    </source>
</reference>
<accession>A0A1G8EE47</accession>
<gene>
    <name evidence="2" type="ORF">SAMN05421505_12061</name>
</gene>
<evidence type="ECO:0000256" key="1">
    <source>
        <dbReference type="SAM" id="MobiDB-lite"/>
    </source>
</evidence>
<evidence type="ECO:0000313" key="2">
    <source>
        <dbReference type="EMBL" id="SDH68186.1"/>
    </source>
</evidence>